<dbReference type="EMBL" id="VBSP01000034">
    <property type="protein sequence ID" value="TLQ40192.1"/>
    <property type="molecule type" value="Genomic_DNA"/>
</dbReference>
<dbReference type="RefSeq" id="WP_138405026.1">
    <property type="nucleotide sequence ID" value="NZ_VBSP01000034.1"/>
</dbReference>
<feature type="transmembrane region" description="Helical" evidence="1">
    <location>
        <begin position="193"/>
        <end position="211"/>
    </location>
</feature>
<keyword evidence="1" id="KW-0472">Membrane</keyword>
<dbReference type="PANTHER" id="PTHR37314">
    <property type="entry name" value="SLR0142 PROTEIN"/>
    <property type="match status" value="1"/>
</dbReference>
<evidence type="ECO:0000256" key="1">
    <source>
        <dbReference type="SAM" id="Phobius"/>
    </source>
</evidence>
<evidence type="ECO:0000313" key="2">
    <source>
        <dbReference type="EMBL" id="TLQ40192.1"/>
    </source>
</evidence>
<dbReference type="InterPro" id="IPR010699">
    <property type="entry name" value="DUF1275"/>
</dbReference>
<sequence>MERNKINYKLVIWILLLRFIAGYLNVMVLLLFAQSVAGHTGNLTKVAILFTHGEYDVMLNMASMSISFLVGATVGGYFYPTDRFQPRLNYGNYLIIMGVILLLFNWFGYQSVYFLIYIAFSFGLQNGMFVFYKGLVIRTTILTGTVTDIGVELGRNLRGGTEDRWKLRFHIVNLLCFLIGAVSATAIHLYTNWNVLLIAAVIDIAIGLYYFTLKEDMIKDSLEEG</sequence>
<organism evidence="2 3">
    <name type="scientific">Ruoffia tabacinasalis</name>
    <dbReference type="NCBI Taxonomy" id="87458"/>
    <lineage>
        <taxon>Bacteria</taxon>
        <taxon>Bacillati</taxon>
        <taxon>Bacillota</taxon>
        <taxon>Bacilli</taxon>
        <taxon>Lactobacillales</taxon>
        <taxon>Aerococcaceae</taxon>
        <taxon>Ruoffia</taxon>
    </lineage>
</organism>
<dbReference type="PANTHER" id="PTHR37314:SF4">
    <property type="entry name" value="UPF0700 TRANSMEMBRANE PROTEIN YOAK"/>
    <property type="match status" value="1"/>
</dbReference>
<feature type="transmembrane region" description="Helical" evidence="1">
    <location>
        <begin position="114"/>
        <end position="132"/>
    </location>
</feature>
<feature type="transmembrane region" description="Helical" evidence="1">
    <location>
        <begin position="12"/>
        <end position="37"/>
    </location>
</feature>
<proteinExistence type="predicted"/>
<keyword evidence="1" id="KW-1133">Transmembrane helix</keyword>
<dbReference type="OrthoDB" id="270162at2"/>
<name>A0A5R9DVT8_9LACT</name>
<feature type="transmembrane region" description="Helical" evidence="1">
    <location>
        <begin position="167"/>
        <end position="187"/>
    </location>
</feature>
<dbReference type="AlphaFoldDB" id="A0A5R9DVT8"/>
<reference evidence="2 3" key="1">
    <citation type="submission" date="2019-05" db="EMBL/GenBank/DDBJ databases">
        <title>The metagenome of a microbial culture collection derived from dairy environment covers the genomic content of the human microbiome.</title>
        <authorList>
            <person name="Roder T."/>
            <person name="Wuthrich D."/>
            <person name="Sattari Z."/>
            <person name="Von Ah U."/>
            <person name="Bar C."/>
            <person name="Ronchi F."/>
            <person name="Macpherson A.J."/>
            <person name="Ganal-Vonarburg S.C."/>
            <person name="Bruggmann R."/>
            <person name="Vergeres G."/>
        </authorList>
    </citation>
    <scope>NUCLEOTIDE SEQUENCE [LARGE SCALE GENOMIC DNA]</scope>
    <source>
        <strain evidence="2 3">FAM 24227</strain>
    </source>
</reference>
<protein>
    <submittedName>
        <fullName evidence="2">DUF1275 domain-containing protein</fullName>
    </submittedName>
</protein>
<accession>A0A5R9DVT8</accession>
<dbReference type="Proteomes" id="UP000306420">
    <property type="component" value="Unassembled WGS sequence"/>
</dbReference>
<evidence type="ECO:0000313" key="3">
    <source>
        <dbReference type="Proteomes" id="UP000306420"/>
    </source>
</evidence>
<dbReference type="Pfam" id="PF06912">
    <property type="entry name" value="DUF1275"/>
    <property type="match status" value="1"/>
</dbReference>
<gene>
    <name evidence="2" type="ORF">FEZ33_08855</name>
</gene>
<keyword evidence="1" id="KW-0812">Transmembrane</keyword>
<feature type="transmembrane region" description="Helical" evidence="1">
    <location>
        <begin position="57"/>
        <end position="78"/>
    </location>
</feature>
<comment type="caution">
    <text evidence="2">The sequence shown here is derived from an EMBL/GenBank/DDBJ whole genome shotgun (WGS) entry which is preliminary data.</text>
</comment>
<feature type="transmembrane region" description="Helical" evidence="1">
    <location>
        <begin position="90"/>
        <end position="108"/>
    </location>
</feature>